<feature type="signal peptide" evidence="1">
    <location>
        <begin position="1"/>
        <end position="25"/>
    </location>
</feature>
<sequence>MKFKGLLTLVWAAATGSTYKATTEAQQQYACTATDAMHNMFITPHAYDLSNIYPFTLNHYAVICDAERRDSQRLRRP</sequence>
<protein>
    <submittedName>
        <fullName evidence="2">Uncharacterized protein</fullName>
    </submittedName>
</protein>
<organism evidence="2 3">
    <name type="scientific">Sporothrix curviconia</name>
    <dbReference type="NCBI Taxonomy" id="1260050"/>
    <lineage>
        <taxon>Eukaryota</taxon>
        <taxon>Fungi</taxon>
        <taxon>Dikarya</taxon>
        <taxon>Ascomycota</taxon>
        <taxon>Pezizomycotina</taxon>
        <taxon>Sordariomycetes</taxon>
        <taxon>Sordariomycetidae</taxon>
        <taxon>Ophiostomatales</taxon>
        <taxon>Ophiostomataceae</taxon>
        <taxon>Sporothrix</taxon>
    </lineage>
</organism>
<keyword evidence="3" id="KW-1185">Reference proteome</keyword>
<feature type="chain" id="PRO_5046767979" evidence="1">
    <location>
        <begin position="26"/>
        <end position="77"/>
    </location>
</feature>
<comment type="caution">
    <text evidence="2">The sequence shown here is derived from an EMBL/GenBank/DDBJ whole genome shotgun (WGS) entry which is preliminary data.</text>
</comment>
<proteinExistence type="predicted"/>
<evidence type="ECO:0000313" key="2">
    <source>
        <dbReference type="EMBL" id="CAK7211740.1"/>
    </source>
</evidence>
<dbReference type="EMBL" id="CAWUHB010000004">
    <property type="protein sequence ID" value="CAK7211740.1"/>
    <property type="molecule type" value="Genomic_DNA"/>
</dbReference>
<dbReference type="Proteomes" id="UP001642405">
    <property type="component" value="Unassembled WGS sequence"/>
</dbReference>
<gene>
    <name evidence="2" type="ORF">SCUCBS95973_001221</name>
</gene>
<keyword evidence="1" id="KW-0732">Signal</keyword>
<accession>A0ABP0AWT7</accession>
<name>A0ABP0AWT7_9PEZI</name>
<evidence type="ECO:0000256" key="1">
    <source>
        <dbReference type="SAM" id="SignalP"/>
    </source>
</evidence>
<reference evidence="2 3" key="1">
    <citation type="submission" date="2024-01" db="EMBL/GenBank/DDBJ databases">
        <authorList>
            <person name="Allen C."/>
            <person name="Tagirdzhanova G."/>
        </authorList>
    </citation>
    <scope>NUCLEOTIDE SEQUENCE [LARGE SCALE GENOMIC DNA]</scope>
</reference>
<evidence type="ECO:0000313" key="3">
    <source>
        <dbReference type="Proteomes" id="UP001642405"/>
    </source>
</evidence>